<dbReference type="PANTHER" id="PTHR24421:SF10">
    <property type="entry name" value="NITRATE_NITRITE SENSOR PROTEIN NARQ"/>
    <property type="match status" value="1"/>
</dbReference>
<dbReference type="CDD" id="cd16917">
    <property type="entry name" value="HATPase_UhpB-NarQ-NarX-like"/>
    <property type="match status" value="1"/>
</dbReference>
<evidence type="ECO:0000256" key="3">
    <source>
        <dbReference type="ARBA" id="ARBA00022553"/>
    </source>
</evidence>
<feature type="coiled-coil region" evidence="9">
    <location>
        <begin position="163"/>
        <end position="197"/>
    </location>
</feature>
<dbReference type="PANTHER" id="PTHR24421">
    <property type="entry name" value="NITRATE/NITRITE SENSOR PROTEIN NARX-RELATED"/>
    <property type="match status" value="1"/>
</dbReference>
<evidence type="ECO:0000256" key="9">
    <source>
        <dbReference type="SAM" id="Coils"/>
    </source>
</evidence>
<evidence type="ECO:0000313" key="15">
    <source>
        <dbReference type="EMBL" id="MBB4661950.1"/>
    </source>
</evidence>
<name>A0A840IDD6_9ACTN</name>
<dbReference type="Gene3D" id="3.30.565.10">
    <property type="entry name" value="Histidine kinase-like ATPase, C-terminal domain"/>
    <property type="match status" value="1"/>
</dbReference>
<feature type="transmembrane region" description="Helical" evidence="11">
    <location>
        <begin position="121"/>
        <end position="138"/>
    </location>
</feature>
<evidence type="ECO:0000256" key="11">
    <source>
        <dbReference type="SAM" id="Phobius"/>
    </source>
</evidence>
<proteinExistence type="predicted"/>
<dbReference type="EMBL" id="JACHNU010000001">
    <property type="protein sequence ID" value="MBB4661950.1"/>
    <property type="molecule type" value="Genomic_DNA"/>
</dbReference>
<keyword evidence="11" id="KW-0812">Transmembrane</keyword>
<dbReference type="GO" id="GO:0000155">
    <property type="term" value="F:phosphorelay sensor kinase activity"/>
    <property type="evidence" value="ECO:0007669"/>
    <property type="project" value="InterPro"/>
</dbReference>
<keyword evidence="3" id="KW-0597">Phosphoprotein</keyword>
<dbReference type="InterPro" id="IPR036890">
    <property type="entry name" value="HATPase_C_sf"/>
</dbReference>
<evidence type="ECO:0000256" key="10">
    <source>
        <dbReference type="SAM" id="MobiDB-lite"/>
    </source>
</evidence>
<evidence type="ECO:0000313" key="16">
    <source>
        <dbReference type="Proteomes" id="UP000585272"/>
    </source>
</evidence>
<reference evidence="15 16" key="1">
    <citation type="submission" date="2020-08" db="EMBL/GenBank/DDBJ databases">
        <title>Genomic Encyclopedia of Archaeal and Bacterial Type Strains, Phase II (KMG-II): from individual species to whole genera.</title>
        <authorList>
            <person name="Goeker M."/>
        </authorList>
    </citation>
    <scope>NUCLEOTIDE SEQUENCE [LARGE SCALE GENOMIC DNA]</scope>
    <source>
        <strain evidence="15 16">DSM 23288</strain>
    </source>
</reference>
<dbReference type="Pfam" id="PF07730">
    <property type="entry name" value="HisKA_3"/>
    <property type="match status" value="1"/>
</dbReference>
<evidence type="ECO:0000256" key="4">
    <source>
        <dbReference type="ARBA" id="ARBA00022679"/>
    </source>
</evidence>
<accession>A0A840IDD6</accession>
<feature type="transmembrane region" description="Helical" evidence="11">
    <location>
        <begin position="17"/>
        <end position="37"/>
    </location>
</feature>
<comment type="caution">
    <text evidence="15">The sequence shown here is derived from an EMBL/GenBank/DDBJ whole genome shotgun (WGS) entry which is preliminary data.</text>
</comment>
<keyword evidence="7" id="KW-0067">ATP-binding</keyword>
<feature type="domain" description="DUF7134" evidence="14">
    <location>
        <begin position="8"/>
        <end position="167"/>
    </location>
</feature>
<keyword evidence="4" id="KW-0808">Transferase</keyword>
<evidence type="ECO:0000256" key="8">
    <source>
        <dbReference type="ARBA" id="ARBA00023012"/>
    </source>
</evidence>
<dbReference type="EC" id="2.7.13.3" evidence="2"/>
<dbReference type="Pfam" id="PF23539">
    <property type="entry name" value="DUF7134"/>
    <property type="match status" value="1"/>
</dbReference>
<dbReference type="Gene3D" id="1.20.5.1930">
    <property type="match status" value="1"/>
</dbReference>
<evidence type="ECO:0000256" key="2">
    <source>
        <dbReference type="ARBA" id="ARBA00012438"/>
    </source>
</evidence>
<dbReference type="GO" id="GO:0046983">
    <property type="term" value="F:protein dimerization activity"/>
    <property type="evidence" value="ECO:0007669"/>
    <property type="project" value="InterPro"/>
</dbReference>
<keyword evidence="11" id="KW-0472">Membrane</keyword>
<dbReference type="SUPFAM" id="SSF55874">
    <property type="entry name" value="ATPase domain of HSP90 chaperone/DNA topoisomerase II/histidine kinase"/>
    <property type="match status" value="1"/>
</dbReference>
<protein>
    <recommendedName>
        <fullName evidence="2">histidine kinase</fullName>
        <ecNumber evidence="2">2.7.13.3</ecNumber>
    </recommendedName>
</protein>
<dbReference type="AlphaFoldDB" id="A0A840IDD6"/>
<evidence type="ECO:0000256" key="1">
    <source>
        <dbReference type="ARBA" id="ARBA00000085"/>
    </source>
</evidence>
<evidence type="ECO:0000256" key="5">
    <source>
        <dbReference type="ARBA" id="ARBA00022741"/>
    </source>
</evidence>
<dbReference type="GO" id="GO:0016020">
    <property type="term" value="C:membrane"/>
    <property type="evidence" value="ECO:0007669"/>
    <property type="project" value="InterPro"/>
</dbReference>
<dbReference type="RefSeq" id="WP_183340549.1">
    <property type="nucleotide sequence ID" value="NZ_JACHNU010000001.1"/>
</dbReference>
<dbReference type="Pfam" id="PF02518">
    <property type="entry name" value="HATPase_c"/>
    <property type="match status" value="1"/>
</dbReference>
<evidence type="ECO:0000256" key="6">
    <source>
        <dbReference type="ARBA" id="ARBA00022777"/>
    </source>
</evidence>
<comment type="catalytic activity">
    <reaction evidence="1">
        <text>ATP + protein L-histidine = ADP + protein N-phospho-L-histidine.</text>
        <dbReference type="EC" id="2.7.13.3"/>
    </reaction>
</comment>
<keyword evidence="5" id="KW-0547">Nucleotide-binding</keyword>
<keyword evidence="11" id="KW-1133">Transmembrane helix</keyword>
<evidence type="ECO:0000259" key="12">
    <source>
        <dbReference type="Pfam" id="PF02518"/>
    </source>
</evidence>
<dbReference type="InterPro" id="IPR050482">
    <property type="entry name" value="Sensor_HK_TwoCompSys"/>
</dbReference>
<dbReference type="GO" id="GO:0005524">
    <property type="term" value="F:ATP binding"/>
    <property type="evidence" value="ECO:0007669"/>
    <property type="project" value="UniProtKB-KW"/>
</dbReference>
<keyword evidence="6 15" id="KW-0418">Kinase</keyword>
<feature type="transmembrane region" description="Helical" evidence="11">
    <location>
        <begin position="73"/>
        <end position="91"/>
    </location>
</feature>
<sequence length="406" mass="42132">MPSAAAQLSAWLRARPLLVDVALALLSFGVTVGLMASDGLGAPDPDSRSLDALGVLLAALSSLPLLARRRAPYAVVAVTAAATLAAYGFGYTADVQIGTMIALYGIGVSARDATAVRHGQIALALVIVLGLVGGTIALHGMAVPELSALAVFWGGAWLLGDRSRLRRVQIAELRERAQRAEREAERERRLAAAEERTRIARELHDSAGHAINVILVQAGAARLLRERDPEGAAAALDTVEQVARTTIGEIDRLVHALREGEGEAPLVVAGRGLDALERLAAHHRDGGLPVALDACGEPRALPGEVDRALYRIVQEALTNAARHGAGPATVALDYAPDALRVTVENPVAPEADGGGADGRGADGSAPARHGGGHGLVGMRERAALLGGELDVERAGGAFRVRARLPL</sequence>
<keyword evidence="8" id="KW-0902">Two-component regulatory system</keyword>
<feature type="domain" description="Signal transduction histidine kinase subgroup 3 dimerisation and phosphoacceptor" evidence="13">
    <location>
        <begin position="195"/>
        <end position="260"/>
    </location>
</feature>
<keyword evidence="9" id="KW-0175">Coiled coil</keyword>
<feature type="region of interest" description="Disordered" evidence="10">
    <location>
        <begin position="347"/>
        <end position="374"/>
    </location>
</feature>
<organism evidence="15 16">
    <name type="scientific">Conexibacter arvalis</name>
    <dbReference type="NCBI Taxonomy" id="912552"/>
    <lineage>
        <taxon>Bacteria</taxon>
        <taxon>Bacillati</taxon>
        <taxon>Actinomycetota</taxon>
        <taxon>Thermoleophilia</taxon>
        <taxon>Solirubrobacterales</taxon>
        <taxon>Conexibacteraceae</taxon>
        <taxon>Conexibacter</taxon>
    </lineage>
</organism>
<dbReference type="Proteomes" id="UP000585272">
    <property type="component" value="Unassembled WGS sequence"/>
</dbReference>
<feature type="domain" description="Histidine kinase/HSP90-like ATPase" evidence="12">
    <location>
        <begin position="306"/>
        <end position="406"/>
    </location>
</feature>
<evidence type="ECO:0000256" key="7">
    <source>
        <dbReference type="ARBA" id="ARBA00022840"/>
    </source>
</evidence>
<dbReference type="InterPro" id="IPR055558">
    <property type="entry name" value="DUF7134"/>
</dbReference>
<evidence type="ECO:0000259" key="14">
    <source>
        <dbReference type="Pfam" id="PF23539"/>
    </source>
</evidence>
<evidence type="ECO:0000259" key="13">
    <source>
        <dbReference type="Pfam" id="PF07730"/>
    </source>
</evidence>
<dbReference type="InterPro" id="IPR011712">
    <property type="entry name" value="Sig_transdc_His_kin_sub3_dim/P"/>
</dbReference>
<gene>
    <name evidence="15" type="ORF">BDZ31_001523</name>
</gene>
<keyword evidence="16" id="KW-1185">Reference proteome</keyword>
<dbReference type="InterPro" id="IPR003594">
    <property type="entry name" value="HATPase_dom"/>
</dbReference>